<dbReference type="RefSeq" id="WP_125322627.1">
    <property type="nucleotide sequence ID" value="NZ_AP024890.1"/>
</dbReference>
<accession>A0A427U0B2</accession>
<proteinExistence type="predicted"/>
<sequence length="306" mass="35045">MAKRIIFIHGRAQKPSKEDLQQLWYEAINHGLFRDFGFKAMEQFQSVNKDFVYYGDLSNDFLQQPIEHAAIRNESLEKLKSYSKHQFTKASYQDLTQAGFFKEALADLFSAPLGKLGIATSLIKLVAPDMAHYWNCDSYYGSDVRSRLMPVLKQALDSGDEIMLVGHSLGSMICFDNLWKLSHYGEYRRVYGSHKKVSLFATLGSPLADENIKQYLKGSQNRGFKKYPTNIERWCNFAAEDDFISHDSQVSNDYAEMSKLGLLSVPIADFHIYNLAVREGRSNPHASIGYLIHPYFVSLVHDWLNQ</sequence>
<dbReference type="AlphaFoldDB" id="A0A427U0B2"/>
<dbReference type="Gene3D" id="3.40.50.1820">
    <property type="entry name" value="alpha/beta hydrolase"/>
    <property type="match status" value="1"/>
</dbReference>
<reference evidence="1 2" key="1">
    <citation type="submission" date="2018-12" db="EMBL/GenBank/DDBJ databases">
        <title>Genomic taxonomy of the Vibrionaceae family.</title>
        <authorList>
            <person name="Gomez-Gil B."/>
            <person name="Enciso-Ibarra K."/>
        </authorList>
    </citation>
    <scope>NUCLEOTIDE SEQUENCE [LARGE SCALE GENOMIC DNA]</scope>
    <source>
        <strain evidence="1 2">CAIM 594</strain>
    </source>
</reference>
<evidence type="ECO:0000313" key="2">
    <source>
        <dbReference type="Proteomes" id="UP000269041"/>
    </source>
</evidence>
<dbReference type="EMBL" id="RSFA01000081">
    <property type="protein sequence ID" value="RSD30143.1"/>
    <property type="molecule type" value="Genomic_DNA"/>
</dbReference>
<organism evidence="1 2">
    <name type="scientific">Vibrio pectenicida</name>
    <dbReference type="NCBI Taxonomy" id="62763"/>
    <lineage>
        <taxon>Bacteria</taxon>
        <taxon>Pseudomonadati</taxon>
        <taxon>Pseudomonadota</taxon>
        <taxon>Gammaproteobacteria</taxon>
        <taxon>Vibrionales</taxon>
        <taxon>Vibrionaceae</taxon>
        <taxon>Vibrio</taxon>
    </lineage>
</organism>
<name>A0A427U0B2_9VIBR</name>
<dbReference type="OrthoDB" id="1114329at2"/>
<gene>
    <name evidence="1" type="ORF">EJA03_15450</name>
</gene>
<evidence type="ECO:0000313" key="1">
    <source>
        <dbReference type="EMBL" id="RSD30143.1"/>
    </source>
</evidence>
<dbReference type="SUPFAM" id="SSF53474">
    <property type="entry name" value="alpha/beta-Hydrolases"/>
    <property type="match status" value="1"/>
</dbReference>
<comment type="caution">
    <text evidence="1">The sequence shown here is derived from an EMBL/GenBank/DDBJ whole genome shotgun (WGS) entry which is preliminary data.</text>
</comment>
<dbReference type="InterPro" id="IPR029058">
    <property type="entry name" value="AB_hydrolase_fold"/>
</dbReference>
<keyword evidence="2" id="KW-1185">Reference proteome</keyword>
<evidence type="ECO:0008006" key="3">
    <source>
        <dbReference type="Google" id="ProtNLM"/>
    </source>
</evidence>
<protein>
    <recommendedName>
        <fullName evidence="3">Alpha/beta hydrolase</fullName>
    </recommendedName>
</protein>
<dbReference type="Proteomes" id="UP000269041">
    <property type="component" value="Unassembled WGS sequence"/>
</dbReference>